<dbReference type="Proteomes" id="UP001597145">
    <property type="component" value="Unassembled WGS sequence"/>
</dbReference>
<evidence type="ECO:0000313" key="2">
    <source>
        <dbReference type="Proteomes" id="UP001597145"/>
    </source>
</evidence>
<dbReference type="Pfam" id="PF10604">
    <property type="entry name" value="Polyketide_cyc2"/>
    <property type="match status" value="1"/>
</dbReference>
<dbReference type="EMBL" id="JBHUCP010000023">
    <property type="protein sequence ID" value="MFD1533002.1"/>
    <property type="molecule type" value="Genomic_DNA"/>
</dbReference>
<dbReference type="RefSeq" id="WP_343983108.1">
    <property type="nucleotide sequence ID" value="NZ_BAAAJG010000016.1"/>
</dbReference>
<accession>A0ABW4FVC8</accession>
<sequence length="157" mass="17544">METPADHATIEGRTVSASTLVGAPPEEVFALLADPHRHHEFDGSGTVRAAVSGPRQLQLGDRFGMDMKQGLSYRTNNRMVEFELDRRIAWCHFAKAIWRYELEPVPGGTRITETFDYSGSPVRRGMELLGFPKGNAKSIRDTLRRLQAIFGTPPAEF</sequence>
<proteinExistence type="predicted"/>
<organism evidence="1 2">
    <name type="scientific">Pseudonocardia aurantiaca</name>
    <dbReference type="NCBI Taxonomy" id="75290"/>
    <lineage>
        <taxon>Bacteria</taxon>
        <taxon>Bacillati</taxon>
        <taxon>Actinomycetota</taxon>
        <taxon>Actinomycetes</taxon>
        <taxon>Pseudonocardiales</taxon>
        <taxon>Pseudonocardiaceae</taxon>
        <taxon>Pseudonocardia</taxon>
    </lineage>
</organism>
<name>A0ABW4FVC8_9PSEU</name>
<reference evidence="2" key="1">
    <citation type="journal article" date="2019" name="Int. J. Syst. Evol. Microbiol.">
        <title>The Global Catalogue of Microorganisms (GCM) 10K type strain sequencing project: providing services to taxonomists for standard genome sequencing and annotation.</title>
        <authorList>
            <consortium name="The Broad Institute Genomics Platform"/>
            <consortium name="The Broad Institute Genome Sequencing Center for Infectious Disease"/>
            <person name="Wu L."/>
            <person name="Ma J."/>
        </authorList>
    </citation>
    <scope>NUCLEOTIDE SEQUENCE [LARGE SCALE GENOMIC DNA]</scope>
    <source>
        <strain evidence="2">JCM 12165</strain>
    </source>
</reference>
<dbReference type="InterPro" id="IPR019587">
    <property type="entry name" value="Polyketide_cyclase/dehydratase"/>
</dbReference>
<dbReference type="Gene3D" id="3.30.530.20">
    <property type="match status" value="1"/>
</dbReference>
<gene>
    <name evidence="1" type="ORF">ACFSCY_26610</name>
</gene>
<dbReference type="SUPFAM" id="SSF55961">
    <property type="entry name" value="Bet v1-like"/>
    <property type="match status" value="1"/>
</dbReference>
<dbReference type="InterPro" id="IPR023393">
    <property type="entry name" value="START-like_dom_sf"/>
</dbReference>
<evidence type="ECO:0000313" key="1">
    <source>
        <dbReference type="EMBL" id="MFD1533002.1"/>
    </source>
</evidence>
<protein>
    <submittedName>
        <fullName evidence="1">SRPBCC family protein</fullName>
    </submittedName>
</protein>
<comment type="caution">
    <text evidence="1">The sequence shown here is derived from an EMBL/GenBank/DDBJ whole genome shotgun (WGS) entry which is preliminary data.</text>
</comment>
<keyword evidence="2" id="KW-1185">Reference proteome</keyword>